<dbReference type="InterPro" id="IPR038765">
    <property type="entry name" value="Papain-like_cys_pep_sf"/>
</dbReference>
<evidence type="ECO:0000313" key="3">
    <source>
        <dbReference type="Proteomes" id="UP001139447"/>
    </source>
</evidence>
<proteinExistence type="predicted"/>
<gene>
    <name evidence="2" type="ORF">MMF98_03765</name>
</gene>
<evidence type="ECO:0000313" key="2">
    <source>
        <dbReference type="EMBL" id="MCJ0762319.1"/>
    </source>
</evidence>
<reference evidence="2" key="1">
    <citation type="submission" date="2022-03" db="EMBL/GenBank/DDBJ databases">
        <authorList>
            <person name="Woo C.Y."/>
        </authorList>
    </citation>
    <scope>NUCLEOTIDE SEQUENCE</scope>
    <source>
        <strain evidence="2">CYS-02</strain>
    </source>
</reference>
<feature type="domain" description="Transglutaminase-like" evidence="1">
    <location>
        <begin position="76"/>
        <end position="144"/>
    </location>
</feature>
<name>A0A9X2ALH6_9BURK</name>
<protein>
    <submittedName>
        <fullName evidence="2">Transglutaminase-like domain-containing protein</fullName>
    </submittedName>
</protein>
<dbReference type="Proteomes" id="UP001139447">
    <property type="component" value="Unassembled WGS sequence"/>
</dbReference>
<dbReference type="SMART" id="SM00460">
    <property type="entry name" value="TGc"/>
    <property type="match status" value="1"/>
</dbReference>
<accession>A0A9X2ALH6</accession>
<dbReference type="SUPFAM" id="SSF54001">
    <property type="entry name" value="Cysteine proteinases"/>
    <property type="match status" value="1"/>
</dbReference>
<comment type="caution">
    <text evidence="2">The sequence shown here is derived from an EMBL/GenBank/DDBJ whole genome shotgun (WGS) entry which is preliminary data.</text>
</comment>
<organism evidence="2 3">
    <name type="scientific">Variovorax terrae</name>
    <dbReference type="NCBI Taxonomy" id="2923278"/>
    <lineage>
        <taxon>Bacteria</taxon>
        <taxon>Pseudomonadati</taxon>
        <taxon>Pseudomonadota</taxon>
        <taxon>Betaproteobacteria</taxon>
        <taxon>Burkholderiales</taxon>
        <taxon>Comamonadaceae</taxon>
        <taxon>Variovorax</taxon>
    </lineage>
</organism>
<dbReference type="EMBL" id="JALGBI010000001">
    <property type="protein sequence ID" value="MCJ0762319.1"/>
    <property type="molecule type" value="Genomic_DNA"/>
</dbReference>
<dbReference type="Pfam" id="PF01841">
    <property type="entry name" value="Transglut_core"/>
    <property type="match status" value="1"/>
</dbReference>
<evidence type="ECO:0000259" key="1">
    <source>
        <dbReference type="SMART" id="SM00460"/>
    </source>
</evidence>
<keyword evidence="3" id="KW-1185">Reference proteome</keyword>
<dbReference type="PANTHER" id="PTHR33490:SF3">
    <property type="entry name" value="CONSERVED INTEGRAL MEMBRANE PROTEIN"/>
    <property type="match status" value="1"/>
</dbReference>
<dbReference type="AlphaFoldDB" id="A0A9X2ALH6"/>
<dbReference type="InterPro" id="IPR002931">
    <property type="entry name" value="Transglutaminase-like"/>
</dbReference>
<sequence length="264" mass="29804">MTTQASGLLRVDLEPGHWLGATPTLNLADDRLRLRAKALTQLAQNDHQRALSICDFVRTLPYAASGRLRCPTARQVLDAGRGDCWAKSTLFIALLRLAGVPARLRMVQLRGELLRGHVSWLKQVNHSLVEVWLGGRWVRTDTHVFDLRYLVAARSRLTAQQWEQGYGIHRRAQSLWNGHQDAFACLALDDDSGMPLADLGVYHDPQEFAAALMPRREPRGAWASLRRRFTLLAMERRIRRLRAEDANTVAPQELPSGPRGRRVA</sequence>
<dbReference type="RefSeq" id="WP_243304463.1">
    <property type="nucleotide sequence ID" value="NZ_JALGBI010000001.1"/>
</dbReference>
<dbReference type="Gene3D" id="3.10.620.30">
    <property type="match status" value="1"/>
</dbReference>
<dbReference type="PANTHER" id="PTHR33490">
    <property type="entry name" value="BLR5614 PROTEIN-RELATED"/>
    <property type="match status" value="1"/>
</dbReference>